<dbReference type="Proteomes" id="UP001144471">
    <property type="component" value="Unassembled WGS sequence"/>
</dbReference>
<organism evidence="5 6">
    <name type="scientific">Propionigenium maris DSM 9537</name>
    <dbReference type="NCBI Taxonomy" id="1123000"/>
    <lineage>
        <taxon>Bacteria</taxon>
        <taxon>Fusobacteriati</taxon>
        <taxon>Fusobacteriota</taxon>
        <taxon>Fusobacteriia</taxon>
        <taxon>Fusobacteriales</taxon>
        <taxon>Fusobacteriaceae</taxon>
        <taxon>Propionigenium</taxon>
    </lineage>
</organism>
<dbReference type="Pfam" id="PF00128">
    <property type="entry name" value="Alpha-amylase"/>
    <property type="match status" value="1"/>
</dbReference>
<dbReference type="GO" id="GO:0004556">
    <property type="term" value="F:alpha-amylase activity"/>
    <property type="evidence" value="ECO:0007669"/>
    <property type="project" value="TreeGrafter"/>
</dbReference>
<keyword evidence="6" id="KW-1185">Reference proteome</keyword>
<keyword evidence="2" id="KW-0378">Hydrolase</keyword>
<sequence length="491" mass="58408">MYKDLIIYEVFPGCFSERVEGKLIDITERLPYLAQLGVNALWITPIFKSPQKDSGYDVSNYYEVDPLHGNEEILVKLIEKAHKLGIKILLDFVPNHTSNLHEWFIRSEEGDPRYKDFYIWRKPRDGGEPNNWISKKNTGSVWEYSEKRSEYYLHLYSKEQPDLNWENEEVRSEIYRAMEKWLDMGVDGFRLDVINKIAKTNLDRDTEDATIYYQNMPETFKYIEEMRDNLSQKYEREIILMGQAEGSDLELGKKYQRSLDLVLEFSTNHMGRGKEYRSFQTEFFQIMKRFLEWQRDREYWPTIFWGSHDLPRVASRYDFDGDPGNTAKVFGVFTLVSRGTPIIYNGDEQGTLNCNFDTIEEYTDVRSQNIYRLRTESEDRDRVFSDIKRWARDNARQPIDLKRNLEVLDFYRRCIEIRREYQKVIEDGGLTYEITEDLITYRIVNGSEYIEVTFNNSDKVIKRDAHRILLRSKAGMKNEIQSHEVIVEGNL</sequence>
<proteinExistence type="inferred from homology"/>
<feature type="domain" description="Glycosyl hydrolase family 13 catalytic" evidence="4">
    <location>
        <begin position="9"/>
        <end position="396"/>
    </location>
</feature>
<dbReference type="InterPro" id="IPR017853">
    <property type="entry name" value="GH"/>
</dbReference>
<evidence type="ECO:0000313" key="6">
    <source>
        <dbReference type="Proteomes" id="UP001144471"/>
    </source>
</evidence>
<evidence type="ECO:0000259" key="4">
    <source>
        <dbReference type="SMART" id="SM00642"/>
    </source>
</evidence>
<dbReference type="InterPro" id="IPR006047">
    <property type="entry name" value="GH13_cat_dom"/>
</dbReference>
<gene>
    <name evidence="5" type="ORF">PM10SUCC1_36770</name>
</gene>
<evidence type="ECO:0000256" key="2">
    <source>
        <dbReference type="ARBA" id="ARBA00022801"/>
    </source>
</evidence>
<dbReference type="EMBL" id="BSDY01000037">
    <property type="protein sequence ID" value="GLI58163.1"/>
    <property type="molecule type" value="Genomic_DNA"/>
</dbReference>
<dbReference type="Gene3D" id="3.20.20.80">
    <property type="entry name" value="Glycosidases"/>
    <property type="match status" value="1"/>
</dbReference>
<dbReference type="InterPro" id="IPR045857">
    <property type="entry name" value="O16G_dom_2"/>
</dbReference>
<dbReference type="SUPFAM" id="SSF51445">
    <property type="entry name" value="(Trans)glycosidases"/>
    <property type="match status" value="1"/>
</dbReference>
<comment type="similarity">
    <text evidence="1">Belongs to the glycosyl hydrolase 13 family.</text>
</comment>
<dbReference type="SMART" id="SM00642">
    <property type="entry name" value="Aamy"/>
    <property type="match status" value="1"/>
</dbReference>
<protein>
    <recommendedName>
        <fullName evidence="4">Glycosyl hydrolase family 13 catalytic domain-containing protein</fullName>
    </recommendedName>
</protein>
<evidence type="ECO:0000256" key="1">
    <source>
        <dbReference type="ARBA" id="ARBA00008061"/>
    </source>
</evidence>
<dbReference type="Gene3D" id="3.90.400.10">
    <property type="entry name" value="Oligo-1,6-glucosidase, Domain 2"/>
    <property type="match status" value="1"/>
</dbReference>
<dbReference type="AlphaFoldDB" id="A0A9W6GN80"/>
<name>A0A9W6GN80_9FUSO</name>
<evidence type="ECO:0000313" key="5">
    <source>
        <dbReference type="EMBL" id="GLI58163.1"/>
    </source>
</evidence>
<dbReference type="RefSeq" id="WP_281837839.1">
    <property type="nucleotide sequence ID" value="NZ_BSDY01000037.1"/>
</dbReference>
<comment type="caution">
    <text evidence="5">The sequence shown here is derived from an EMBL/GenBank/DDBJ whole genome shotgun (WGS) entry which is preliminary data.</text>
</comment>
<dbReference type="PANTHER" id="PTHR10357:SF179">
    <property type="entry name" value="NEUTRAL AND BASIC AMINO ACID TRANSPORT PROTEIN RBAT"/>
    <property type="match status" value="1"/>
</dbReference>
<dbReference type="GO" id="GO:0009313">
    <property type="term" value="P:oligosaccharide catabolic process"/>
    <property type="evidence" value="ECO:0007669"/>
    <property type="project" value="TreeGrafter"/>
</dbReference>
<accession>A0A9W6GN80</accession>
<dbReference type="PANTHER" id="PTHR10357">
    <property type="entry name" value="ALPHA-AMYLASE FAMILY MEMBER"/>
    <property type="match status" value="1"/>
</dbReference>
<reference evidence="5" key="1">
    <citation type="submission" date="2022-12" db="EMBL/GenBank/DDBJ databases">
        <title>Reference genome sequencing for broad-spectrum identification of bacterial and archaeal isolates by mass spectrometry.</title>
        <authorList>
            <person name="Sekiguchi Y."/>
            <person name="Tourlousse D.M."/>
        </authorList>
    </citation>
    <scope>NUCLEOTIDE SEQUENCE</scope>
    <source>
        <strain evidence="5">10succ1</strain>
    </source>
</reference>
<keyword evidence="3" id="KW-0326">Glycosidase</keyword>
<evidence type="ECO:0000256" key="3">
    <source>
        <dbReference type="ARBA" id="ARBA00023295"/>
    </source>
</evidence>
<dbReference type="FunFam" id="3.90.400.10:FF:000002">
    <property type="entry name" value="Sucrose isomerase"/>
    <property type="match status" value="1"/>
</dbReference>